<evidence type="ECO:0000313" key="4">
    <source>
        <dbReference type="Proteomes" id="UP000663829"/>
    </source>
</evidence>
<dbReference type="GO" id="GO:0005829">
    <property type="term" value="C:cytosol"/>
    <property type="evidence" value="ECO:0007669"/>
    <property type="project" value="TreeGrafter"/>
</dbReference>
<dbReference type="Pfam" id="PF03358">
    <property type="entry name" value="FMN_red"/>
    <property type="match status" value="1"/>
</dbReference>
<dbReference type="InterPro" id="IPR050712">
    <property type="entry name" value="NAD(P)H-dep_reductase"/>
</dbReference>
<dbReference type="Proteomes" id="UP000663829">
    <property type="component" value="Unassembled WGS sequence"/>
</dbReference>
<dbReference type="Proteomes" id="UP000681722">
    <property type="component" value="Unassembled WGS sequence"/>
</dbReference>
<dbReference type="AlphaFoldDB" id="A0A814BNN0"/>
<accession>A0A814BNN0</accession>
<evidence type="ECO:0000313" key="3">
    <source>
        <dbReference type="EMBL" id="CAF3708343.1"/>
    </source>
</evidence>
<dbReference type="OrthoDB" id="68575at2759"/>
<dbReference type="GO" id="GO:0016491">
    <property type="term" value="F:oxidoreductase activity"/>
    <property type="evidence" value="ECO:0007669"/>
    <property type="project" value="InterPro"/>
</dbReference>
<name>A0A814BNN0_9BILA</name>
<dbReference type="InterPro" id="IPR029039">
    <property type="entry name" value="Flavoprotein-like_sf"/>
</dbReference>
<sequence>MAAVCGTIRSLNLVVFMGSVRINRLGTPLLNLVVKQLKARGHNVTTLDAKEEKFPLLEKPYHHYKGGDDKAPAWLEKWAQILGAADAYILVDCEYNHSPSPGMLNLLDHFWRATYGHKPTFICTYSGQSTGGARTAYILRNTCGELGMITIPTLFHLPAVYSAFNEQGELTAPRLLAQLETAFNELEWYAEMLKKARATGLPIKVRSD</sequence>
<evidence type="ECO:0000259" key="1">
    <source>
        <dbReference type="Pfam" id="PF03358"/>
    </source>
</evidence>
<dbReference type="EMBL" id="CAJOBC010001967">
    <property type="protein sequence ID" value="CAF3708343.1"/>
    <property type="molecule type" value="Genomic_DNA"/>
</dbReference>
<evidence type="ECO:0000313" key="2">
    <source>
        <dbReference type="EMBL" id="CAF0930293.1"/>
    </source>
</evidence>
<reference evidence="2" key="1">
    <citation type="submission" date="2021-02" db="EMBL/GenBank/DDBJ databases">
        <authorList>
            <person name="Nowell W R."/>
        </authorList>
    </citation>
    <scope>NUCLEOTIDE SEQUENCE</scope>
</reference>
<dbReference type="PANTHER" id="PTHR30543:SF21">
    <property type="entry name" value="NAD(P)H-DEPENDENT FMN REDUCTASE LOT6"/>
    <property type="match status" value="1"/>
</dbReference>
<dbReference type="PANTHER" id="PTHR30543">
    <property type="entry name" value="CHROMATE REDUCTASE"/>
    <property type="match status" value="1"/>
</dbReference>
<dbReference type="GO" id="GO:0010181">
    <property type="term" value="F:FMN binding"/>
    <property type="evidence" value="ECO:0007669"/>
    <property type="project" value="TreeGrafter"/>
</dbReference>
<comment type="caution">
    <text evidence="2">The sequence shown here is derived from an EMBL/GenBank/DDBJ whole genome shotgun (WGS) entry which is preliminary data.</text>
</comment>
<dbReference type="Gene3D" id="3.40.50.360">
    <property type="match status" value="1"/>
</dbReference>
<organism evidence="2 4">
    <name type="scientific">Didymodactylos carnosus</name>
    <dbReference type="NCBI Taxonomy" id="1234261"/>
    <lineage>
        <taxon>Eukaryota</taxon>
        <taxon>Metazoa</taxon>
        <taxon>Spiralia</taxon>
        <taxon>Gnathifera</taxon>
        <taxon>Rotifera</taxon>
        <taxon>Eurotatoria</taxon>
        <taxon>Bdelloidea</taxon>
        <taxon>Philodinida</taxon>
        <taxon>Philodinidae</taxon>
        <taxon>Didymodactylos</taxon>
    </lineage>
</organism>
<proteinExistence type="predicted"/>
<feature type="domain" description="NADPH-dependent FMN reductase-like" evidence="1">
    <location>
        <begin position="12"/>
        <end position="156"/>
    </location>
</feature>
<protein>
    <recommendedName>
        <fullName evidence="1">NADPH-dependent FMN reductase-like domain-containing protein</fullName>
    </recommendedName>
</protein>
<dbReference type="InterPro" id="IPR005025">
    <property type="entry name" value="FMN_Rdtase-like_dom"/>
</dbReference>
<gene>
    <name evidence="2" type="ORF">GPM918_LOCUS10144</name>
    <name evidence="3" type="ORF">SRO942_LOCUS10145</name>
</gene>
<dbReference type="EMBL" id="CAJNOQ010001967">
    <property type="protein sequence ID" value="CAF0930293.1"/>
    <property type="molecule type" value="Genomic_DNA"/>
</dbReference>
<dbReference type="SUPFAM" id="SSF52218">
    <property type="entry name" value="Flavoproteins"/>
    <property type="match status" value="1"/>
</dbReference>
<keyword evidence="4" id="KW-1185">Reference proteome</keyword>